<keyword evidence="1" id="KW-0472">Membrane</keyword>
<feature type="transmembrane region" description="Helical" evidence="1">
    <location>
        <begin position="80"/>
        <end position="98"/>
    </location>
</feature>
<gene>
    <name evidence="2" type="ORF">PHA8399_04121</name>
</gene>
<keyword evidence="1" id="KW-1133">Transmembrane helix</keyword>
<dbReference type="Proteomes" id="UP000051326">
    <property type="component" value="Unassembled WGS sequence"/>
</dbReference>
<reference evidence="2 3" key="1">
    <citation type="submission" date="2015-09" db="EMBL/GenBank/DDBJ databases">
        <authorList>
            <consortium name="Swine Surveillance"/>
        </authorList>
    </citation>
    <scope>NUCLEOTIDE SEQUENCE [LARGE SCALE GENOMIC DNA]</scope>
    <source>
        <strain evidence="2 3">CECT 8399</strain>
    </source>
</reference>
<accession>A0A0P1HE32</accession>
<evidence type="ECO:0000313" key="3">
    <source>
        <dbReference type="Proteomes" id="UP000051326"/>
    </source>
</evidence>
<evidence type="ECO:0008006" key="4">
    <source>
        <dbReference type="Google" id="ProtNLM"/>
    </source>
</evidence>
<dbReference type="EMBL" id="CYSR01000040">
    <property type="protein sequence ID" value="CUI01965.1"/>
    <property type="molecule type" value="Genomic_DNA"/>
</dbReference>
<protein>
    <recommendedName>
        <fullName evidence="4">Transmembrane protein</fullName>
    </recommendedName>
</protein>
<evidence type="ECO:0000313" key="2">
    <source>
        <dbReference type="EMBL" id="CUI01965.1"/>
    </source>
</evidence>
<name>A0A0P1HE32_9RHOB</name>
<proteinExistence type="predicted"/>
<dbReference type="AlphaFoldDB" id="A0A0P1HE32"/>
<feature type="transmembrane region" description="Helical" evidence="1">
    <location>
        <begin position="110"/>
        <end position="133"/>
    </location>
</feature>
<evidence type="ECO:0000256" key="1">
    <source>
        <dbReference type="SAM" id="Phobius"/>
    </source>
</evidence>
<dbReference type="RefSeq" id="WP_058287941.1">
    <property type="nucleotide sequence ID" value="NZ_CYSR01000040.1"/>
</dbReference>
<sequence>MKQKIHAAAGVTAFLIILTFWTSTVLSEAFGTPETIALVKSRILIGMFALIPAMAIAGGSGMAIGRRRKDAPAAAKKKRMPLIAANGLLILLPTAFFLEAKASAGNFDGAFVFVQGVELLAGALNLTMMGLNIRDGRRIAARRKGRA</sequence>
<organism evidence="2 3">
    <name type="scientific">Leisingera aquaemixtae</name>
    <dbReference type="NCBI Taxonomy" id="1396826"/>
    <lineage>
        <taxon>Bacteria</taxon>
        <taxon>Pseudomonadati</taxon>
        <taxon>Pseudomonadota</taxon>
        <taxon>Alphaproteobacteria</taxon>
        <taxon>Rhodobacterales</taxon>
        <taxon>Roseobacteraceae</taxon>
        <taxon>Leisingera</taxon>
    </lineage>
</organism>
<feature type="transmembrane region" description="Helical" evidence="1">
    <location>
        <begin position="43"/>
        <end position="64"/>
    </location>
</feature>
<keyword evidence="1" id="KW-0812">Transmembrane</keyword>
<dbReference type="STRING" id="1396826.PHA8399_04121"/>